<name>A0A368ZCD3_9FLAO</name>
<evidence type="ECO:0000313" key="9">
    <source>
        <dbReference type="EMBL" id="RCW90147.1"/>
    </source>
</evidence>
<keyword evidence="3" id="KW-0645">Protease</keyword>
<keyword evidence="7 8" id="KW-0472">Membrane</keyword>
<comment type="caution">
    <text evidence="9">The sequence shown here is derived from an EMBL/GenBank/DDBJ whole genome shotgun (WGS) entry which is preliminary data.</text>
</comment>
<dbReference type="EMBL" id="QPJO01000005">
    <property type="protein sequence ID" value="RCW90147.1"/>
    <property type="molecule type" value="Genomic_DNA"/>
</dbReference>
<reference evidence="9 10" key="1">
    <citation type="submission" date="2018-07" db="EMBL/GenBank/DDBJ databases">
        <title>Genomic Encyclopedia of Type Strains, Phase III (KMG-III): the genomes of soil and plant-associated and newly described type strains.</title>
        <authorList>
            <person name="Whitman W."/>
        </authorList>
    </citation>
    <scope>NUCLEOTIDE SEQUENCE [LARGE SCALE GENOMIC DNA]</scope>
    <source>
        <strain evidence="9 10">CECT 7958</strain>
    </source>
</reference>
<dbReference type="InterPro" id="IPR026323">
    <property type="entry name" value="Exosortase-related_prot_XrtF"/>
</dbReference>
<proteinExistence type="predicted"/>
<feature type="transmembrane region" description="Helical" evidence="8">
    <location>
        <begin position="120"/>
        <end position="142"/>
    </location>
</feature>
<keyword evidence="5" id="KW-0378">Hydrolase</keyword>
<keyword evidence="6 8" id="KW-1133">Transmembrane helix</keyword>
<organism evidence="9 10">
    <name type="scientific">Winogradskyella arenosi</name>
    <dbReference type="NCBI Taxonomy" id="533325"/>
    <lineage>
        <taxon>Bacteria</taxon>
        <taxon>Pseudomonadati</taxon>
        <taxon>Bacteroidota</taxon>
        <taxon>Flavobacteriia</taxon>
        <taxon>Flavobacteriales</taxon>
        <taxon>Flavobacteriaceae</taxon>
        <taxon>Winogradskyella</taxon>
    </lineage>
</organism>
<keyword evidence="10" id="KW-1185">Reference proteome</keyword>
<evidence type="ECO:0000313" key="10">
    <source>
        <dbReference type="Proteomes" id="UP000253436"/>
    </source>
</evidence>
<dbReference type="InterPro" id="IPR026392">
    <property type="entry name" value="Exo/Archaeosortase_dom"/>
</dbReference>
<evidence type="ECO:0000256" key="4">
    <source>
        <dbReference type="ARBA" id="ARBA00022692"/>
    </source>
</evidence>
<dbReference type="GO" id="GO:0005886">
    <property type="term" value="C:plasma membrane"/>
    <property type="evidence" value="ECO:0007669"/>
    <property type="project" value="UniProtKB-SubCell"/>
</dbReference>
<keyword evidence="4 8" id="KW-0812">Transmembrane</keyword>
<dbReference type="OrthoDB" id="678161at2"/>
<dbReference type="RefSeq" id="WP_114310554.1">
    <property type="nucleotide sequence ID" value="NZ_QPJO01000005.1"/>
</dbReference>
<evidence type="ECO:0000256" key="5">
    <source>
        <dbReference type="ARBA" id="ARBA00022801"/>
    </source>
</evidence>
<evidence type="ECO:0000256" key="8">
    <source>
        <dbReference type="SAM" id="Phobius"/>
    </source>
</evidence>
<evidence type="ECO:0000256" key="7">
    <source>
        <dbReference type="ARBA" id="ARBA00023136"/>
    </source>
</evidence>
<feature type="transmembrane region" description="Helical" evidence="8">
    <location>
        <begin position="12"/>
        <end position="32"/>
    </location>
</feature>
<dbReference type="InterPro" id="IPR019127">
    <property type="entry name" value="Exosortase"/>
</dbReference>
<protein>
    <submittedName>
        <fullName evidence="9">Exosortase family protein XrtF</fullName>
    </submittedName>
</protein>
<evidence type="ECO:0000256" key="3">
    <source>
        <dbReference type="ARBA" id="ARBA00022670"/>
    </source>
</evidence>
<feature type="transmembrane region" description="Helical" evidence="8">
    <location>
        <begin position="84"/>
        <end position="108"/>
    </location>
</feature>
<accession>A0A368ZCD3</accession>
<dbReference type="Pfam" id="PF09721">
    <property type="entry name" value="Exosortase_EpsH"/>
    <property type="match status" value="1"/>
</dbReference>
<dbReference type="Proteomes" id="UP000253436">
    <property type="component" value="Unassembled WGS sequence"/>
</dbReference>
<dbReference type="GO" id="GO:0008233">
    <property type="term" value="F:peptidase activity"/>
    <property type="evidence" value="ECO:0007669"/>
    <property type="project" value="UniProtKB-KW"/>
</dbReference>
<dbReference type="NCBIfam" id="TIGR04178">
    <property type="entry name" value="exo_archaeo"/>
    <property type="match status" value="1"/>
</dbReference>
<keyword evidence="2" id="KW-1003">Cell membrane</keyword>
<feature type="transmembrane region" description="Helical" evidence="8">
    <location>
        <begin position="154"/>
        <end position="172"/>
    </location>
</feature>
<sequence length="180" mass="20796">MKALFKKYKSVIRFIITFLSVYGVLIFAYSLYLKFSDGTQYYPDYFTHLVAHQTDAMVNSLGYNAQAIPHPNEASVKVIINGKYVARIIEGCNSLSIIILFLSFIAAFSGPLKTTLWYSLAGSVIIYAFNLIRIVILDLALYHYPWRQEFLHEIIFPLLIYGTVFILWMVWVNQFAKLKK</sequence>
<evidence type="ECO:0000256" key="2">
    <source>
        <dbReference type="ARBA" id="ARBA00022475"/>
    </source>
</evidence>
<evidence type="ECO:0000256" key="1">
    <source>
        <dbReference type="ARBA" id="ARBA00004651"/>
    </source>
</evidence>
<gene>
    <name evidence="9" type="ORF">DFQ08_10536</name>
</gene>
<evidence type="ECO:0000256" key="6">
    <source>
        <dbReference type="ARBA" id="ARBA00022989"/>
    </source>
</evidence>
<dbReference type="AlphaFoldDB" id="A0A368ZCD3"/>
<comment type="subcellular location">
    <subcellularLocation>
        <location evidence="1">Cell membrane</location>
        <topology evidence="1">Multi-pass membrane protein</topology>
    </subcellularLocation>
</comment>
<dbReference type="GO" id="GO:0006508">
    <property type="term" value="P:proteolysis"/>
    <property type="evidence" value="ECO:0007669"/>
    <property type="project" value="UniProtKB-KW"/>
</dbReference>
<dbReference type="NCBIfam" id="TIGR04128">
    <property type="entry name" value="exoso_Fjoh_1448"/>
    <property type="match status" value="1"/>
</dbReference>